<feature type="region of interest" description="Disordered" evidence="8">
    <location>
        <begin position="647"/>
        <end position="674"/>
    </location>
</feature>
<comment type="subcellular location">
    <subcellularLocation>
        <location evidence="2">Membrane</location>
        <topology evidence="2">Multi-pass membrane protein</topology>
    </subcellularLocation>
</comment>
<feature type="transmembrane region" description="Helical" evidence="9">
    <location>
        <begin position="269"/>
        <end position="290"/>
    </location>
</feature>
<feature type="transmembrane region" description="Helical" evidence="9">
    <location>
        <begin position="461"/>
        <end position="487"/>
    </location>
</feature>
<feature type="transmembrane region" description="Helical" evidence="9">
    <location>
        <begin position="241"/>
        <end position="262"/>
    </location>
</feature>
<evidence type="ECO:0000313" key="12">
    <source>
        <dbReference type="Proteomes" id="UP000326396"/>
    </source>
</evidence>
<dbReference type="PROSITE" id="PS01130">
    <property type="entry name" value="SLC26A"/>
    <property type="match status" value="1"/>
</dbReference>
<comment type="cofactor">
    <cofactor evidence="1">
        <name>a divalent metal cation</name>
        <dbReference type="ChEBI" id="CHEBI:60240"/>
    </cofactor>
</comment>
<dbReference type="Pfam" id="PF13359">
    <property type="entry name" value="DDE_Tnp_4"/>
    <property type="match status" value="1"/>
</dbReference>
<feature type="transmembrane region" description="Helical" evidence="9">
    <location>
        <begin position="397"/>
        <end position="415"/>
    </location>
</feature>
<dbReference type="GO" id="GO:0008271">
    <property type="term" value="F:secondary active sulfate transmembrane transporter activity"/>
    <property type="evidence" value="ECO:0007669"/>
    <property type="project" value="InterPro"/>
</dbReference>
<comment type="caution">
    <text evidence="11">The sequence shown here is derived from an EMBL/GenBank/DDBJ whole genome shotgun (WGS) entry which is preliminary data.</text>
</comment>
<dbReference type="Gene3D" id="3.30.750.24">
    <property type="entry name" value="STAS domain"/>
    <property type="match status" value="1"/>
</dbReference>
<feature type="transmembrane region" description="Helical" evidence="9">
    <location>
        <begin position="329"/>
        <end position="351"/>
    </location>
</feature>
<dbReference type="Pfam" id="PF01740">
    <property type="entry name" value="STAS"/>
    <property type="match status" value="1"/>
</dbReference>
<dbReference type="CDD" id="cd07042">
    <property type="entry name" value="STAS_SulP_like_sulfate_transporter"/>
    <property type="match status" value="1"/>
</dbReference>
<dbReference type="SUPFAM" id="SSF52091">
    <property type="entry name" value="SpoIIaa-like"/>
    <property type="match status" value="1"/>
</dbReference>
<name>A0A5N6NAH0_9ASTR</name>
<dbReference type="OrthoDB" id="288203at2759"/>
<evidence type="ECO:0000313" key="11">
    <source>
        <dbReference type="EMBL" id="KAD4584459.1"/>
    </source>
</evidence>
<dbReference type="NCBIfam" id="TIGR00815">
    <property type="entry name" value="sulP"/>
    <property type="match status" value="1"/>
</dbReference>
<evidence type="ECO:0000256" key="7">
    <source>
        <dbReference type="ARBA" id="ARBA00023136"/>
    </source>
</evidence>
<dbReference type="InterPro" id="IPR027806">
    <property type="entry name" value="HARBI1_dom"/>
</dbReference>
<reference evidence="11 12" key="1">
    <citation type="submission" date="2019-05" db="EMBL/GenBank/DDBJ databases">
        <title>Mikania micrantha, genome provides insights into the molecular mechanism of rapid growth.</title>
        <authorList>
            <person name="Liu B."/>
        </authorList>
    </citation>
    <scope>NUCLEOTIDE SEQUENCE [LARGE SCALE GENOMIC DNA]</scope>
    <source>
        <strain evidence="11">NLD-2019</strain>
        <tissue evidence="11">Leaf</tissue>
    </source>
</reference>
<evidence type="ECO:0000256" key="1">
    <source>
        <dbReference type="ARBA" id="ARBA00001968"/>
    </source>
</evidence>
<keyword evidence="12" id="KW-1185">Reference proteome</keyword>
<evidence type="ECO:0000256" key="2">
    <source>
        <dbReference type="ARBA" id="ARBA00004141"/>
    </source>
</evidence>
<dbReference type="PROSITE" id="PS50801">
    <property type="entry name" value="STAS"/>
    <property type="match status" value="1"/>
</dbReference>
<dbReference type="AlphaFoldDB" id="A0A5N6NAH0"/>
<keyword evidence="4 9" id="KW-0812">Transmembrane</keyword>
<feature type="compositionally biased region" description="Low complexity" evidence="8">
    <location>
        <begin position="660"/>
        <end position="669"/>
    </location>
</feature>
<dbReference type="PANTHER" id="PTHR11814">
    <property type="entry name" value="SULFATE TRANSPORTER"/>
    <property type="match status" value="1"/>
</dbReference>
<feature type="transmembrane region" description="Helical" evidence="9">
    <location>
        <begin position="194"/>
        <end position="212"/>
    </location>
</feature>
<dbReference type="FunFam" id="3.30.750.24:FF:000002">
    <property type="entry name" value="Sulfate transporter 31"/>
    <property type="match status" value="1"/>
</dbReference>
<organism evidence="11 12">
    <name type="scientific">Mikania micrantha</name>
    <name type="common">bitter vine</name>
    <dbReference type="NCBI Taxonomy" id="192012"/>
    <lineage>
        <taxon>Eukaryota</taxon>
        <taxon>Viridiplantae</taxon>
        <taxon>Streptophyta</taxon>
        <taxon>Embryophyta</taxon>
        <taxon>Tracheophyta</taxon>
        <taxon>Spermatophyta</taxon>
        <taxon>Magnoliopsida</taxon>
        <taxon>eudicotyledons</taxon>
        <taxon>Gunneridae</taxon>
        <taxon>Pentapetalae</taxon>
        <taxon>asterids</taxon>
        <taxon>campanulids</taxon>
        <taxon>Asterales</taxon>
        <taxon>Asteraceae</taxon>
        <taxon>Asteroideae</taxon>
        <taxon>Heliantheae alliance</taxon>
        <taxon>Eupatorieae</taxon>
        <taxon>Mikania</taxon>
    </lineage>
</organism>
<dbReference type="Proteomes" id="UP000326396">
    <property type="component" value="Linkage Group LG2"/>
</dbReference>
<evidence type="ECO:0000256" key="3">
    <source>
        <dbReference type="ARBA" id="ARBA00022448"/>
    </source>
</evidence>
<evidence type="ECO:0000256" key="9">
    <source>
        <dbReference type="SAM" id="Phobius"/>
    </source>
</evidence>
<dbReference type="Pfam" id="PF00916">
    <property type="entry name" value="Sulfate_transp"/>
    <property type="match status" value="1"/>
</dbReference>
<accession>A0A5N6NAH0</accession>
<dbReference type="InterPro" id="IPR018045">
    <property type="entry name" value="S04_transporter_CS"/>
</dbReference>
<feature type="region of interest" description="Disordered" evidence="8">
    <location>
        <begin position="1"/>
        <end position="20"/>
    </location>
</feature>
<dbReference type="GO" id="GO:0046872">
    <property type="term" value="F:metal ion binding"/>
    <property type="evidence" value="ECO:0007669"/>
    <property type="project" value="UniProtKB-KW"/>
</dbReference>
<evidence type="ECO:0000259" key="10">
    <source>
        <dbReference type="PROSITE" id="PS50801"/>
    </source>
</evidence>
<keyword evidence="6 9" id="KW-1133">Transmembrane helix</keyword>
<dbReference type="InterPro" id="IPR011547">
    <property type="entry name" value="SLC26A/SulP_dom"/>
</dbReference>
<feature type="domain" description="STAS" evidence="10">
    <location>
        <begin position="511"/>
        <end position="634"/>
    </location>
</feature>
<dbReference type="GO" id="GO:0016020">
    <property type="term" value="C:membrane"/>
    <property type="evidence" value="ECO:0007669"/>
    <property type="project" value="UniProtKB-SubCell"/>
</dbReference>
<dbReference type="InterPro" id="IPR001902">
    <property type="entry name" value="SLC26A/SulP_fam"/>
</dbReference>
<dbReference type="InterPro" id="IPR002645">
    <property type="entry name" value="STAS_dom"/>
</dbReference>
<feature type="transmembrane region" description="Helical" evidence="9">
    <location>
        <begin position="132"/>
        <end position="154"/>
    </location>
</feature>
<feature type="transmembrane region" description="Helical" evidence="9">
    <location>
        <begin position="160"/>
        <end position="182"/>
    </location>
</feature>
<evidence type="ECO:0000256" key="5">
    <source>
        <dbReference type="ARBA" id="ARBA00022723"/>
    </source>
</evidence>
<gene>
    <name evidence="11" type="ORF">E3N88_22060</name>
</gene>
<feature type="transmembrane region" description="Helical" evidence="9">
    <location>
        <begin position="422"/>
        <end position="441"/>
    </location>
</feature>
<keyword evidence="7 9" id="KW-0472">Membrane</keyword>
<proteinExistence type="predicted"/>
<evidence type="ECO:0000256" key="4">
    <source>
        <dbReference type="ARBA" id="ARBA00022692"/>
    </source>
</evidence>
<evidence type="ECO:0000256" key="6">
    <source>
        <dbReference type="ARBA" id="ARBA00022989"/>
    </source>
</evidence>
<evidence type="ECO:0000256" key="8">
    <source>
        <dbReference type="SAM" id="MobiDB-lite"/>
    </source>
</evidence>
<keyword evidence="5" id="KW-0479">Metal-binding</keyword>
<dbReference type="InterPro" id="IPR036513">
    <property type="entry name" value="STAS_dom_sf"/>
</dbReference>
<sequence length="925" mass="102052">MGTGEHPYPKSKLNQQPHKVAIPPPQPFIKSFKNTVKETLFPDDPLRQFKNQPPSRKFQLGVQYIFPIFEWASSYRLNFFKSDLIAGITIASLAIPQGISYAKLANLPPILGLYSSFIPPLVYAMMGSSKDLAVGTVAVASLLVGSMLGAVVNANENPKLYLQLALTATFFAGVFQASLGILRLGFIVDFLSHATIVGFMGGAATVVCLQQLKGILGLEHFTHATDAVSVFRSVFSQTHKWRWESAVLGVCFLFYLLVARYISTKRPKLFWISAMAPLTSVILGSILVYVTHAEKHGVEVIGKLDEGLNPITISDLSFGSQYLSSVVKIGIVTGVIALAEGIAVGRSFAMFKNYNIDGNKEMIAIGTMNIVGSCTSCYVTTGPFSRSAVNFNAGCKTAVSNIVMAVAVMFTLLFLTPLFHYTPLVVLSSIIISAMLGLINYEEAIHLWSLDKFDFVVCMSAYVGVVFASVEIGLVIAVALSILRVLLFVARPRTSALGHIPDSTIYRSMDQYQNVKSVPGILILQIDAPIYFANSSYLRERISRWVDEEEDRVKSLGETSLQYVILALSAVGNIDTSGITMLGEVKKVMERRGLKLVLVNPGGEVIKKLNKGKLIDVIGQEWIYLTVGEAVGACNYMLHTYQNVKKPNSNGSESAKETANDNNKSSNSNAVGVTDNRGVDSEWWISFWDKNPPFPEFEKSFNLPNCCGAIDATHIVMTLPAVQTSDDWCDQVKNYSMLVQGIVDEKSRFLDVVTGWPGGMTIPKLLKFSGFYKLSESGQRLNGDPRLLCNQFEIREYIVGGANYPLLPWLITPYNESDEMLGHSGLNMVHEAARSSAVRAFSQLKGSWRILNKVMWRPDKKKLPSIIIVCCLLHNIIIDCGDYIRSDVSLSCHHDLGYVDQWCKQVDPLGRKMRDNLATHLEQIK</sequence>
<protein>
    <recommendedName>
        <fullName evidence="10">STAS domain-containing protein</fullName>
    </recommendedName>
</protein>
<keyword evidence="3" id="KW-0813">Transport</keyword>
<dbReference type="EMBL" id="SZYD01000012">
    <property type="protein sequence ID" value="KAD4584459.1"/>
    <property type="molecule type" value="Genomic_DNA"/>
</dbReference>